<evidence type="ECO:0000256" key="17">
    <source>
        <dbReference type="RuleBase" id="RU362060"/>
    </source>
</evidence>
<feature type="binding site" evidence="13">
    <location>
        <position position="171"/>
    </location>
    <ligand>
        <name>substrate</name>
    </ligand>
</feature>
<keyword evidence="8 14" id="KW-0408">Iron</keyword>
<dbReference type="EC" id="1.11.1.7" evidence="2 17"/>
<feature type="active site" description="Proton acceptor" evidence="12">
    <location>
        <position position="74"/>
    </location>
</feature>
<evidence type="ECO:0000256" key="4">
    <source>
        <dbReference type="ARBA" id="ARBA00022617"/>
    </source>
</evidence>
<evidence type="ECO:0000256" key="14">
    <source>
        <dbReference type="PIRSR" id="PIRSR600823-3"/>
    </source>
</evidence>
<feature type="transmembrane region" description="Helical" evidence="18">
    <location>
        <begin position="200"/>
        <end position="225"/>
    </location>
</feature>
<keyword evidence="18" id="KW-1133">Transmembrane helix</keyword>
<dbReference type="PRINTS" id="PR00461">
    <property type="entry name" value="PLPEROXIDASE"/>
</dbReference>
<feature type="domain" description="Plant heme peroxidase family profile" evidence="19">
    <location>
        <begin position="33"/>
        <end position="355"/>
    </location>
</feature>
<keyword evidence="17" id="KW-0964">Secreted</keyword>
<dbReference type="InterPro" id="IPR000823">
    <property type="entry name" value="Peroxidase_pln"/>
</dbReference>
<comment type="catalytic activity">
    <reaction evidence="1 17">
        <text>2 a phenolic donor + H2O2 = 2 a phenolic radical donor + 2 H2O</text>
        <dbReference type="Rhea" id="RHEA:56136"/>
        <dbReference type="ChEBI" id="CHEBI:15377"/>
        <dbReference type="ChEBI" id="CHEBI:16240"/>
        <dbReference type="ChEBI" id="CHEBI:139520"/>
        <dbReference type="ChEBI" id="CHEBI:139521"/>
        <dbReference type="EC" id="1.11.1.7"/>
    </reaction>
</comment>
<dbReference type="PRINTS" id="PR00458">
    <property type="entry name" value="PEROXIDASE"/>
</dbReference>
<feature type="binding site" evidence="14">
    <location>
        <position position="283"/>
    </location>
    <ligand>
        <name>Ca(2+)</name>
        <dbReference type="ChEBI" id="CHEBI:29108"/>
        <label>2</label>
    </ligand>
</feature>
<feature type="binding site" evidence="14">
    <location>
        <position position="278"/>
    </location>
    <ligand>
        <name>Ca(2+)</name>
        <dbReference type="ChEBI" id="CHEBI:29108"/>
        <label>2</label>
    </ligand>
</feature>
<dbReference type="Gene3D" id="1.10.520.10">
    <property type="match status" value="1"/>
</dbReference>
<evidence type="ECO:0000313" key="20">
    <source>
        <dbReference type="EMBL" id="CAA3012349.1"/>
    </source>
</evidence>
<evidence type="ECO:0000256" key="2">
    <source>
        <dbReference type="ARBA" id="ARBA00012313"/>
    </source>
</evidence>
<dbReference type="InterPro" id="IPR010255">
    <property type="entry name" value="Haem_peroxidase_sf"/>
</dbReference>
<dbReference type="InterPro" id="IPR033905">
    <property type="entry name" value="Secretory_peroxidase"/>
</dbReference>
<feature type="site" description="Transition state stabilizer" evidence="15">
    <location>
        <position position="70"/>
    </location>
</feature>
<feature type="disulfide bond" evidence="16">
    <location>
        <begin position="237"/>
        <end position="262"/>
    </location>
</feature>
<comment type="cofactor">
    <cofactor evidence="14 17">
        <name>Ca(2+)</name>
        <dbReference type="ChEBI" id="CHEBI:29108"/>
    </cofactor>
    <text evidence="14 17">Binds 2 calcium ions per subunit.</text>
</comment>
<dbReference type="PANTHER" id="PTHR31388">
    <property type="entry name" value="PEROXIDASE 72-RELATED"/>
    <property type="match status" value="1"/>
</dbReference>
<evidence type="ECO:0000313" key="21">
    <source>
        <dbReference type="Proteomes" id="UP000594638"/>
    </source>
</evidence>
<keyword evidence="18" id="KW-0812">Transmembrane</keyword>
<evidence type="ECO:0000256" key="6">
    <source>
        <dbReference type="ARBA" id="ARBA00022837"/>
    </source>
</evidence>
<comment type="similarity">
    <text evidence="17">Belongs to the peroxidase family. Classical plant (class III) peroxidase subfamily.</text>
</comment>
<feature type="chain" id="PRO_5035964408" description="Peroxidase" evidence="17">
    <location>
        <begin position="33"/>
        <end position="355"/>
    </location>
</feature>
<dbReference type="FunFam" id="1.10.420.10:FF:000001">
    <property type="entry name" value="Peroxidase"/>
    <property type="match status" value="1"/>
</dbReference>
<comment type="subcellular location">
    <subcellularLocation>
        <location evidence="17">Secreted</location>
    </subcellularLocation>
</comment>
<dbReference type="Gramene" id="OE9A024386T3">
    <property type="protein sequence ID" value="OE9A024386C3"/>
    <property type="gene ID" value="OE9A024386"/>
</dbReference>
<keyword evidence="9 16" id="KW-1015">Disulfide bond</keyword>
<feature type="binding site" evidence="14">
    <location>
        <position position="82"/>
    </location>
    <ligand>
        <name>Ca(2+)</name>
        <dbReference type="ChEBI" id="CHEBI:29108"/>
        <label>1</label>
    </ligand>
</feature>
<keyword evidence="3 17" id="KW-0575">Peroxidase</keyword>
<dbReference type="PANTHER" id="PTHR31388:SF247">
    <property type="entry name" value="PEROXIDASE"/>
    <property type="match status" value="1"/>
</dbReference>
<evidence type="ECO:0000256" key="11">
    <source>
        <dbReference type="ARBA" id="ARBA00023324"/>
    </source>
</evidence>
<feature type="binding site" evidence="14">
    <location>
        <position position="80"/>
    </location>
    <ligand>
        <name>Ca(2+)</name>
        <dbReference type="ChEBI" id="CHEBI:29108"/>
        <label>1</label>
    </ligand>
</feature>
<dbReference type="PROSITE" id="PS00436">
    <property type="entry name" value="PEROXIDASE_2"/>
    <property type="match status" value="1"/>
</dbReference>
<feature type="disulfide bond" evidence="16">
    <location>
        <begin position="129"/>
        <end position="351"/>
    </location>
</feature>
<dbReference type="GO" id="GO:0020037">
    <property type="term" value="F:heme binding"/>
    <property type="evidence" value="ECO:0007669"/>
    <property type="project" value="UniProtKB-UniRule"/>
</dbReference>
<keyword evidence="6 14" id="KW-0106">Calcium</keyword>
<keyword evidence="21" id="KW-1185">Reference proteome</keyword>
<keyword evidence="5 14" id="KW-0479">Metal-binding</keyword>
<dbReference type="AlphaFoldDB" id="A0A8S0U4X4"/>
<dbReference type="GO" id="GO:0140825">
    <property type="term" value="F:lactoperoxidase activity"/>
    <property type="evidence" value="ECO:0007669"/>
    <property type="project" value="UniProtKB-EC"/>
</dbReference>
<evidence type="ECO:0000259" key="19">
    <source>
        <dbReference type="PROSITE" id="PS50873"/>
    </source>
</evidence>
<gene>
    <name evidence="20" type="ORF">OLEA9_A024386</name>
</gene>
<feature type="binding site" evidence="14">
    <location>
        <position position="84"/>
    </location>
    <ligand>
        <name>Ca(2+)</name>
        <dbReference type="ChEBI" id="CHEBI:29108"/>
        <label>1</label>
    </ligand>
</feature>
<evidence type="ECO:0000256" key="8">
    <source>
        <dbReference type="ARBA" id="ARBA00023004"/>
    </source>
</evidence>
<proteinExistence type="inferred from homology"/>
<evidence type="ECO:0000256" key="7">
    <source>
        <dbReference type="ARBA" id="ARBA00023002"/>
    </source>
</evidence>
<reference evidence="20 21" key="1">
    <citation type="submission" date="2019-12" db="EMBL/GenBank/DDBJ databases">
        <authorList>
            <person name="Alioto T."/>
            <person name="Alioto T."/>
            <person name="Gomez Garrido J."/>
        </authorList>
    </citation>
    <scope>NUCLEOTIDE SEQUENCE [LARGE SCALE GENOMIC DNA]</scope>
</reference>
<evidence type="ECO:0000256" key="1">
    <source>
        <dbReference type="ARBA" id="ARBA00000189"/>
    </source>
</evidence>
<keyword evidence="4 17" id="KW-0349">Heme</keyword>
<dbReference type="Proteomes" id="UP000594638">
    <property type="component" value="Unassembled WGS sequence"/>
</dbReference>
<keyword evidence="10" id="KW-0325">Glycoprotein</keyword>
<evidence type="ECO:0000256" key="18">
    <source>
        <dbReference type="SAM" id="Phobius"/>
    </source>
</evidence>
<evidence type="ECO:0000256" key="3">
    <source>
        <dbReference type="ARBA" id="ARBA00022559"/>
    </source>
</evidence>
<dbReference type="CDD" id="cd00693">
    <property type="entry name" value="secretory_peroxidase"/>
    <property type="match status" value="1"/>
</dbReference>
<feature type="binding site" evidence="14">
    <location>
        <position position="96"/>
    </location>
    <ligand>
        <name>Ca(2+)</name>
        <dbReference type="ChEBI" id="CHEBI:29108"/>
        <label>1</label>
    </ligand>
</feature>
<dbReference type="GO" id="GO:0046872">
    <property type="term" value="F:metal ion binding"/>
    <property type="evidence" value="ECO:0007669"/>
    <property type="project" value="UniProtKB-UniRule"/>
</dbReference>
<comment type="cofactor">
    <cofactor evidence="14 17">
        <name>heme b</name>
        <dbReference type="ChEBI" id="CHEBI:60344"/>
    </cofactor>
    <text evidence="14 17">Binds 1 heme b (iron(II)-protoporphyrin IX) group per subunit.</text>
</comment>
<organism evidence="20 21">
    <name type="scientific">Olea europaea subsp. europaea</name>
    <dbReference type="NCBI Taxonomy" id="158383"/>
    <lineage>
        <taxon>Eukaryota</taxon>
        <taxon>Viridiplantae</taxon>
        <taxon>Streptophyta</taxon>
        <taxon>Embryophyta</taxon>
        <taxon>Tracheophyta</taxon>
        <taxon>Spermatophyta</taxon>
        <taxon>Magnoliopsida</taxon>
        <taxon>eudicotyledons</taxon>
        <taxon>Gunneridae</taxon>
        <taxon>Pentapetalae</taxon>
        <taxon>asterids</taxon>
        <taxon>lamiids</taxon>
        <taxon>Lamiales</taxon>
        <taxon>Oleaceae</taxon>
        <taxon>Oleeae</taxon>
        <taxon>Olea</taxon>
    </lineage>
</organism>
<name>A0A8S0U4X4_OLEEU</name>
<feature type="disulfide bond" evidence="16">
    <location>
        <begin position="76"/>
        <end position="81"/>
    </location>
</feature>
<evidence type="ECO:0000256" key="16">
    <source>
        <dbReference type="PIRSR" id="PIRSR600823-5"/>
    </source>
</evidence>
<dbReference type="Gene3D" id="1.10.420.10">
    <property type="entry name" value="Peroxidase, domain 2"/>
    <property type="match status" value="1"/>
</dbReference>
<evidence type="ECO:0000256" key="13">
    <source>
        <dbReference type="PIRSR" id="PIRSR600823-2"/>
    </source>
</evidence>
<dbReference type="SUPFAM" id="SSF48113">
    <property type="entry name" value="Heme-dependent peroxidases"/>
    <property type="match status" value="1"/>
</dbReference>
<feature type="binding site" evidence="14">
    <location>
        <position position="75"/>
    </location>
    <ligand>
        <name>Ca(2+)</name>
        <dbReference type="ChEBI" id="CHEBI:29108"/>
        <label>1</label>
    </ligand>
</feature>
<dbReference type="GO" id="GO:0042744">
    <property type="term" value="P:hydrogen peroxide catabolic process"/>
    <property type="evidence" value="ECO:0007669"/>
    <property type="project" value="UniProtKB-KW"/>
</dbReference>
<dbReference type="PROSITE" id="PS50873">
    <property type="entry name" value="PEROXIDASE_4"/>
    <property type="match status" value="1"/>
</dbReference>
<dbReference type="InterPro" id="IPR002016">
    <property type="entry name" value="Haem_peroxidase"/>
</dbReference>
<dbReference type="EMBL" id="CACTIH010007397">
    <property type="protein sequence ID" value="CAA3012349.1"/>
    <property type="molecule type" value="Genomic_DNA"/>
</dbReference>
<feature type="binding site" evidence="14">
    <location>
        <position position="275"/>
    </location>
    <ligand>
        <name>Ca(2+)</name>
        <dbReference type="ChEBI" id="CHEBI:29108"/>
        <label>2</label>
    </ligand>
</feature>
<evidence type="ECO:0000256" key="15">
    <source>
        <dbReference type="PIRSR" id="PIRSR600823-4"/>
    </source>
</evidence>
<keyword evidence="17" id="KW-0732">Signal</keyword>
<evidence type="ECO:0000256" key="10">
    <source>
        <dbReference type="ARBA" id="ARBA00023180"/>
    </source>
</evidence>
<feature type="signal peptide" evidence="17">
    <location>
        <begin position="1"/>
        <end position="32"/>
    </location>
</feature>
<feature type="binding site" evidence="14">
    <location>
        <position position="78"/>
    </location>
    <ligand>
        <name>Ca(2+)</name>
        <dbReference type="ChEBI" id="CHEBI:29108"/>
        <label>1</label>
    </ligand>
</feature>
<evidence type="ECO:0000256" key="9">
    <source>
        <dbReference type="ARBA" id="ARBA00023157"/>
    </source>
</evidence>
<feature type="binding site" evidence="14">
    <location>
        <position position="231"/>
    </location>
    <ligand>
        <name>Ca(2+)</name>
        <dbReference type="ChEBI" id="CHEBI:29108"/>
        <label>2</label>
    </ligand>
</feature>
<keyword evidence="7 17" id="KW-0560">Oxidoreductase</keyword>
<evidence type="ECO:0000256" key="12">
    <source>
        <dbReference type="PIRSR" id="PIRSR600823-1"/>
    </source>
</evidence>
<dbReference type="InterPro" id="IPR019794">
    <property type="entry name" value="Peroxidases_AS"/>
</dbReference>
<keyword evidence="11 17" id="KW-0376">Hydrogen peroxide</keyword>
<dbReference type="FunFam" id="1.10.520.10:FF:000001">
    <property type="entry name" value="Peroxidase"/>
    <property type="match status" value="1"/>
</dbReference>
<evidence type="ECO:0000256" key="5">
    <source>
        <dbReference type="ARBA" id="ARBA00022723"/>
    </source>
</evidence>
<dbReference type="GO" id="GO:0005576">
    <property type="term" value="C:extracellular region"/>
    <property type="evidence" value="ECO:0007669"/>
    <property type="project" value="UniProtKB-SubCell"/>
</dbReference>
<sequence>MVRIKSFSSSAMQNAFAIRSILLVLVFGLSSAQLSSNFYSSSCPNLLSTIKTAVNSAVSREARMGASLLRLHFHDCFVNGCDASVLLDDTANFTGEQTAGPNANSLRGMDVIDTVKSQVERACPSTVSCADILAVAARDSVVALGGPSWAVVLGRRDSTSASLSAANNNIPAPTLNLNGLISAFSNKGFTAKEMVALSGIYIFMFNILTMASYILSLVIICSIYFDSGAHTIGQARCTTFRARLYNEANINASFATSLKANCPNSGGDNNLSPLDTLTPTSFDNNYFKDLLSQKGLLHSDQQLFSGGSTNAQVNAYSSNSASFFNDFASAMVKMGNLSPLTGTNGQIRLNCGKTN</sequence>
<dbReference type="Pfam" id="PF00141">
    <property type="entry name" value="peroxidase"/>
    <property type="match status" value="1"/>
</dbReference>
<dbReference type="GO" id="GO:0006979">
    <property type="term" value="P:response to oxidative stress"/>
    <property type="evidence" value="ECO:0007669"/>
    <property type="project" value="UniProtKB-UniRule"/>
</dbReference>
<accession>A0A8S0U4X4</accession>
<protein>
    <recommendedName>
        <fullName evidence="2 17">Peroxidase</fullName>
        <ecNumber evidence="2 17">1.11.1.7</ecNumber>
    </recommendedName>
</protein>
<comment type="function">
    <text evidence="17">Removal of H(2)O(2), oxidation of toxic reductants, biosynthesis and degradation of lignin, suberization, auxin catabolism, response to environmental stresses such as wounding, pathogen attack and oxidative stress.</text>
</comment>
<keyword evidence="18" id="KW-0472">Membrane</keyword>
<feature type="binding site" description="axial binding residue" evidence="14">
    <location>
        <position position="230"/>
    </location>
    <ligand>
        <name>heme b</name>
        <dbReference type="ChEBI" id="CHEBI:60344"/>
    </ligand>
    <ligandPart>
        <name>Fe</name>
        <dbReference type="ChEBI" id="CHEBI:18248"/>
    </ligandPart>
</feature>
<feature type="disulfide bond" evidence="16">
    <location>
        <begin position="43"/>
        <end position="123"/>
    </location>
</feature>
<comment type="caution">
    <text evidence="20">The sequence shown here is derived from an EMBL/GenBank/DDBJ whole genome shotgun (WGS) entry which is preliminary data.</text>
</comment>
<dbReference type="OrthoDB" id="2113341at2759"/>